<name>X1B943_9ZZZZ</name>
<evidence type="ECO:0000313" key="1">
    <source>
        <dbReference type="EMBL" id="GAG80663.1"/>
    </source>
</evidence>
<protein>
    <submittedName>
        <fullName evidence="1">Uncharacterized protein</fullName>
    </submittedName>
</protein>
<gene>
    <name evidence="1" type="ORF">S01H4_31482</name>
</gene>
<feature type="non-terminal residue" evidence="1">
    <location>
        <position position="1"/>
    </location>
</feature>
<proteinExistence type="predicted"/>
<sequence>IYVDDLIYVIKGGSYLDVYCLEGLKLINILTEAMNGGPNEAVKVINRYEGNSLRINRKRVVQMAEKIKIDFSRLADTKIRKILGYLGDLNEKVLLSVVAGKIEDLESILAKGTKDIVSEI</sequence>
<comment type="caution">
    <text evidence="1">The sequence shown here is derived from an EMBL/GenBank/DDBJ whole genome shotgun (WGS) entry which is preliminary data.</text>
</comment>
<accession>X1B943</accession>
<dbReference type="EMBL" id="BART01016357">
    <property type="protein sequence ID" value="GAG80663.1"/>
    <property type="molecule type" value="Genomic_DNA"/>
</dbReference>
<dbReference type="AlphaFoldDB" id="X1B943"/>
<reference evidence="1" key="1">
    <citation type="journal article" date="2014" name="Front. Microbiol.">
        <title>High frequency of phylogenetically diverse reductive dehalogenase-homologous genes in deep subseafloor sedimentary metagenomes.</title>
        <authorList>
            <person name="Kawai M."/>
            <person name="Futagami T."/>
            <person name="Toyoda A."/>
            <person name="Takaki Y."/>
            <person name="Nishi S."/>
            <person name="Hori S."/>
            <person name="Arai W."/>
            <person name="Tsubouchi T."/>
            <person name="Morono Y."/>
            <person name="Uchiyama I."/>
            <person name="Ito T."/>
            <person name="Fujiyama A."/>
            <person name="Inagaki F."/>
            <person name="Takami H."/>
        </authorList>
    </citation>
    <scope>NUCLEOTIDE SEQUENCE</scope>
    <source>
        <strain evidence="1">Expedition CK06-06</strain>
    </source>
</reference>
<organism evidence="1">
    <name type="scientific">marine sediment metagenome</name>
    <dbReference type="NCBI Taxonomy" id="412755"/>
    <lineage>
        <taxon>unclassified sequences</taxon>
        <taxon>metagenomes</taxon>
        <taxon>ecological metagenomes</taxon>
    </lineage>
</organism>